<dbReference type="InterPro" id="IPR011006">
    <property type="entry name" value="CheY-like_superfamily"/>
</dbReference>
<dbReference type="OrthoDB" id="9768734at2"/>
<dbReference type="RefSeq" id="WP_093637825.1">
    <property type="nucleotide sequence ID" value="NZ_FPBH01000015.1"/>
</dbReference>
<dbReference type="InterPro" id="IPR050625">
    <property type="entry name" value="ParA/MinD_ATPase"/>
</dbReference>
<dbReference type="AlphaFoldDB" id="A0A1I7E8V2"/>
<feature type="domain" description="AAA" evidence="1">
    <location>
        <begin position="133"/>
        <end position="292"/>
    </location>
</feature>
<gene>
    <name evidence="2" type="ORF">SAMN05192563_10158</name>
</gene>
<proteinExistence type="predicted"/>
<evidence type="ECO:0000313" key="3">
    <source>
        <dbReference type="Proteomes" id="UP000198844"/>
    </source>
</evidence>
<dbReference type="GO" id="GO:0005524">
    <property type="term" value="F:ATP binding"/>
    <property type="evidence" value="ECO:0007669"/>
    <property type="project" value="TreeGrafter"/>
</dbReference>
<dbReference type="InterPro" id="IPR027417">
    <property type="entry name" value="P-loop_NTPase"/>
</dbReference>
<dbReference type="GO" id="GO:0051782">
    <property type="term" value="P:negative regulation of cell division"/>
    <property type="evidence" value="ECO:0007669"/>
    <property type="project" value="TreeGrafter"/>
</dbReference>
<name>A0A1I7E8V2_9BURK</name>
<dbReference type="InterPro" id="IPR025669">
    <property type="entry name" value="AAA_dom"/>
</dbReference>
<dbReference type="PANTHER" id="PTHR43384:SF13">
    <property type="entry name" value="SLR0110 PROTEIN"/>
    <property type="match status" value="1"/>
</dbReference>
<dbReference type="GO" id="GO:0005829">
    <property type="term" value="C:cytosol"/>
    <property type="evidence" value="ECO:0007669"/>
    <property type="project" value="TreeGrafter"/>
</dbReference>
<organism evidence="2 3">
    <name type="scientific">Paraburkholderia aspalathi</name>
    <dbReference type="NCBI Taxonomy" id="1324617"/>
    <lineage>
        <taxon>Bacteria</taxon>
        <taxon>Pseudomonadati</taxon>
        <taxon>Pseudomonadota</taxon>
        <taxon>Betaproteobacteria</taxon>
        <taxon>Burkholderiales</taxon>
        <taxon>Burkholderiaceae</taxon>
        <taxon>Paraburkholderia</taxon>
    </lineage>
</organism>
<dbReference type="SUPFAM" id="SSF52172">
    <property type="entry name" value="CheY-like"/>
    <property type="match status" value="1"/>
</dbReference>
<evidence type="ECO:0000313" key="2">
    <source>
        <dbReference type="EMBL" id="SFU20367.1"/>
    </source>
</evidence>
<dbReference type="SUPFAM" id="SSF52540">
    <property type="entry name" value="P-loop containing nucleoside triphosphate hydrolases"/>
    <property type="match status" value="1"/>
</dbReference>
<protein>
    <submittedName>
        <fullName evidence="2">Pilus assembly protein CpaE</fullName>
    </submittedName>
</protein>
<dbReference type="GO" id="GO:0016887">
    <property type="term" value="F:ATP hydrolysis activity"/>
    <property type="evidence" value="ECO:0007669"/>
    <property type="project" value="TreeGrafter"/>
</dbReference>
<reference evidence="2 3" key="1">
    <citation type="submission" date="2016-10" db="EMBL/GenBank/DDBJ databases">
        <authorList>
            <person name="de Groot N.N."/>
        </authorList>
    </citation>
    <scope>NUCLEOTIDE SEQUENCE [LARGE SCALE GENOMIC DNA]</scope>
    <source>
        <strain evidence="2 3">LMG 27731</strain>
    </source>
</reference>
<accession>A0A1I7E8V2</accession>
<sequence>MIDILLISSSAERAPHIAARLEASDVAFRLRTLHGTAKQLRVHAAAIKSADLLIVDDAELTPRELGGVEEALSHTPNLHCMLVTPAPSTTLLMAAMRVGVRHVLSWPLDEREIGDALAHISAKKTAGVRRDGRVVSFTSCKGGSGTTLIAVNLAYTLAASRDKRVLLIDLNQQFADASLLVADKPPPATLADLCAQIDRLDVALFEACVMHVHANLDVLAGAGDPVKSGELRAAHLERILTLVREQYDAVLIDVGQNINPLAIHALDHSDSIWMVVRQNILYLHAGRRMLDIFKELGYPASKVKVIVNQYDKKARIDLATLEATLNAKIAHHLPRDEKQATEALNHGVPLVTSAKGSALAHGITLLAEMLWPQPVRSRKSVLGRLFASRTNASNASNASKSPPQLKAGH</sequence>
<dbReference type="Proteomes" id="UP000198844">
    <property type="component" value="Unassembled WGS sequence"/>
</dbReference>
<evidence type="ECO:0000259" key="1">
    <source>
        <dbReference type="Pfam" id="PF13614"/>
    </source>
</evidence>
<dbReference type="Gene3D" id="3.40.50.2300">
    <property type="match status" value="1"/>
</dbReference>
<dbReference type="PANTHER" id="PTHR43384">
    <property type="entry name" value="SEPTUM SITE-DETERMINING PROTEIN MIND HOMOLOG, CHLOROPLASTIC-RELATED"/>
    <property type="match status" value="1"/>
</dbReference>
<dbReference type="Pfam" id="PF13614">
    <property type="entry name" value="AAA_31"/>
    <property type="match status" value="1"/>
</dbReference>
<dbReference type="EMBL" id="FPBH01000015">
    <property type="protein sequence ID" value="SFU20367.1"/>
    <property type="molecule type" value="Genomic_DNA"/>
</dbReference>
<dbReference type="Gene3D" id="3.40.50.300">
    <property type="entry name" value="P-loop containing nucleotide triphosphate hydrolases"/>
    <property type="match status" value="1"/>
</dbReference>
<dbReference type="GO" id="GO:0009898">
    <property type="term" value="C:cytoplasmic side of plasma membrane"/>
    <property type="evidence" value="ECO:0007669"/>
    <property type="project" value="TreeGrafter"/>
</dbReference>